<dbReference type="OrthoDB" id="4496419at2"/>
<proteinExistence type="predicted"/>
<evidence type="ECO:0000313" key="1">
    <source>
        <dbReference type="EMBL" id="ORA20845.1"/>
    </source>
</evidence>
<dbReference type="EMBL" id="MVHE01000019">
    <property type="protein sequence ID" value="ORA20845.1"/>
    <property type="molecule type" value="Genomic_DNA"/>
</dbReference>
<name>A0A1W9ZT27_MYCAN</name>
<dbReference type="PANTHER" id="PTHR10742">
    <property type="entry name" value="FLAVIN MONOAMINE OXIDASE"/>
    <property type="match status" value="1"/>
</dbReference>
<dbReference type="Pfam" id="PF13450">
    <property type="entry name" value="NAD_binding_8"/>
    <property type="match status" value="1"/>
</dbReference>
<dbReference type="Proteomes" id="UP000192284">
    <property type="component" value="Unassembled WGS sequence"/>
</dbReference>
<gene>
    <name evidence="1" type="ORF">BST12_13985</name>
</gene>
<sequence length="470" mass="52484">MSPRIGIIGAGPGGLSLARLLTEKGFADITVIERADRVGGKCFTLQHNGIGHELGACYIPLGYTTVKRWMKKADIGLFAVEKQRISTAMGDVLDFKDYVIGSKAGIFDALTQIRRYVADWRVFHNWDLHGAPSDAAGTAGRRMVDEVAEPFGRWLAERGLDVVTRLAVRSMGTMGYGSLDAVPALYGLRWNTPALFATGLIKVKEPTPGWLPLWNYLTAQLDVRLEHTVVGVDRREAGYVVHTNQGDFEFDHLVISTPLDEATGWFPFDETERQAYPIDSETLRWRAYVTTLVDVKGWFHDMDTICWEDRVQDRVAIFRGQVAGARRTGDKTPVARARSQTRPDLYVCYQYGDGGQSDAELLGQLETDLLDDGAVVNEVLRQCRWKYSPQLQSEAIRDGAVEKMERCQGRRNLWITGATTSHETVGNIVDSNTRLVERMVMSFAGNEPSSPTALAAVADQYHYRYQLALK</sequence>
<dbReference type="PANTHER" id="PTHR10742:SF410">
    <property type="entry name" value="LYSINE-SPECIFIC HISTONE DEMETHYLASE 2"/>
    <property type="match status" value="1"/>
</dbReference>
<organism evidence="1 2">
    <name type="scientific">Mycobacterium angelicum</name>
    <dbReference type="NCBI Taxonomy" id="470074"/>
    <lineage>
        <taxon>Bacteria</taxon>
        <taxon>Bacillati</taxon>
        <taxon>Actinomycetota</taxon>
        <taxon>Actinomycetes</taxon>
        <taxon>Mycobacteriales</taxon>
        <taxon>Mycobacteriaceae</taxon>
        <taxon>Mycobacterium</taxon>
    </lineage>
</organism>
<dbReference type="Gene3D" id="1.10.405.20">
    <property type="match status" value="1"/>
</dbReference>
<dbReference type="InterPro" id="IPR036188">
    <property type="entry name" value="FAD/NAD-bd_sf"/>
</dbReference>
<dbReference type="RefSeq" id="WP_083113716.1">
    <property type="nucleotide sequence ID" value="NZ_JACKTS010000016.1"/>
</dbReference>
<dbReference type="AlphaFoldDB" id="A0A1W9ZT27"/>
<evidence type="ECO:0008006" key="3">
    <source>
        <dbReference type="Google" id="ProtNLM"/>
    </source>
</evidence>
<dbReference type="SUPFAM" id="SSF51905">
    <property type="entry name" value="FAD/NAD(P)-binding domain"/>
    <property type="match status" value="1"/>
</dbReference>
<keyword evidence="2" id="KW-1185">Reference proteome</keyword>
<protein>
    <recommendedName>
        <fullName evidence="3">Amine oxidase domain-containing protein</fullName>
    </recommendedName>
</protein>
<dbReference type="Gene3D" id="3.50.50.60">
    <property type="entry name" value="FAD/NAD(P)-binding domain"/>
    <property type="match status" value="1"/>
</dbReference>
<accession>A0A1W9ZT27</accession>
<comment type="caution">
    <text evidence="1">The sequence shown here is derived from an EMBL/GenBank/DDBJ whole genome shotgun (WGS) entry which is preliminary data.</text>
</comment>
<dbReference type="GO" id="GO:0016491">
    <property type="term" value="F:oxidoreductase activity"/>
    <property type="evidence" value="ECO:0007669"/>
    <property type="project" value="TreeGrafter"/>
</dbReference>
<reference evidence="1 2" key="1">
    <citation type="submission" date="2017-02" db="EMBL/GenBank/DDBJ databases">
        <title>The new phylogeny of genus Mycobacterium.</title>
        <authorList>
            <person name="Tortoli E."/>
            <person name="Trovato A."/>
            <person name="Cirillo D.M."/>
        </authorList>
    </citation>
    <scope>NUCLEOTIDE SEQUENCE [LARGE SCALE GENOMIC DNA]</scope>
    <source>
        <strain evidence="1 2">DSM 45057</strain>
    </source>
</reference>
<dbReference type="PRINTS" id="PR00419">
    <property type="entry name" value="ADXRDTASE"/>
</dbReference>
<dbReference type="Gene3D" id="3.30.70.1990">
    <property type="match status" value="1"/>
</dbReference>
<evidence type="ECO:0000313" key="2">
    <source>
        <dbReference type="Proteomes" id="UP000192284"/>
    </source>
</evidence>
<dbReference type="InterPro" id="IPR050281">
    <property type="entry name" value="Flavin_monoamine_oxidase"/>
</dbReference>